<feature type="compositionally biased region" description="Basic and acidic residues" evidence="1">
    <location>
        <begin position="53"/>
        <end position="63"/>
    </location>
</feature>
<dbReference type="Proteomes" id="UP001172457">
    <property type="component" value="Chromosome 1"/>
</dbReference>
<dbReference type="EMBL" id="JARYMX010000001">
    <property type="protein sequence ID" value="KAJ9567091.1"/>
    <property type="molecule type" value="Genomic_DNA"/>
</dbReference>
<accession>A0AA38U6M8</accession>
<feature type="compositionally biased region" description="Basic residues" evidence="1">
    <location>
        <begin position="64"/>
        <end position="81"/>
    </location>
</feature>
<proteinExistence type="predicted"/>
<dbReference type="AlphaFoldDB" id="A0AA38U6M8"/>
<evidence type="ECO:0000256" key="1">
    <source>
        <dbReference type="SAM" id="MobiDB-lite"/>
    </source>
</evidence>
<sequence>MASPPPRLNRADIEKITAAVSTALDRLADRLADRLTTSNDRIANQITQLTDLINEHPKRDRYPDRRHHRSSHPKSHHRHHHYEPIKVPPLEPIDIPPLEPIHFTAIDIKSIVDTALLQAKQRRSTPEKIDVLTEKEKEPPEKPDEEIVPIVTKPLPAVIKPPQKVIPILIEPLREVVPIIAEPPQELISVGTESSPVMIEPSREISPIILEPPSKPLVKEGTTSIVPTITTYTEPIPRKVSLVSYPYEFDEITLVWSRSRPLYVDPFLSFIDPLIKTTNVYQEPENLRDPRENSRSSSFQVGVSDTDRFRAVSEIFNYFWKPGKGTQIKKKFKYRDIADLAARKFISLFLEFYACNSLYLSGLTLVDPFRVSYCVTAPRCKNRWSLGLRTQ</sequence>
<evidence type="ECO:0000313" key="2">
    <source>
        <dbReference type="EMBL" id="KAJ9567091.1"/>
    </source>
</evidence>
<feature type="region of interest" description="Disordered" evidence="1">
    <location>
        <begin position="49"/>
        <end position="82"/>
    </location>
</feature>
<keyword evidence="3" id="KW-1185">Reference proteome</keyword>
<name>A0AA38U6M8_9ASTR</name>
<evidence type="ECO:0000313" key="3">
    <source>
        <dbReference type="Proteomes" id="UP001172457"/>
    </source>
</evidence>
<gene>
    <name evidence="2" type="ORF">OSB04_003057</name>
</gene>
<reference evidence="2" key="1">
    <citation type="submission" date="2023-03" db="EMBL/GenBank/DDBJ databases">
        <title>Chromosome-scale reference genome and RAD-based genetic map of yellow starthistle (Centaurea solstitialis) reveal putative structural variation and QTLs associated with invader traits.</title>
        <authorList>
            <person name="Reatini B."/>
            <person name="Cang F.A."/>
            <person name="Jiang Q."/>
            <person name="Mckibben M.T.W."/>
            <person name="Barker M.S."/>
            <person name="Rieseberg L.H."/>
            <person name="Dlugosch K.M."/>
        </authorList>
    </citation>
    <scope>NUCLEOTIDE SEQUENCE</scope>
    <source>
        <strain evidence="2">CAN-66</strain>
        <tissue evidence="2">Leaf</tissue>
    </source>
</reference>
<comment type="caution">
    <text evidence="2">The sequence shown here is derived from an EMBL/GenBank/DDBJ whole genome shotgun (WGS) entry which is preliminary data.</text>
</comment>
<protein>
    <submittedName>
        <fullName evidence="2">Uncharacterized protein</fullName>
    </submittedName>
</protein>
<organism evidence="2 3">
    <name type="scientific">Centaurea solstitialis</name>
    <name type="common">yellow star-thistle</name>
    <dbReference type="NCBI Taxonomy" id="347529"/>
    <lineage>
        <taxon>Eukaryota</taxon>
        <taxon>Viridiplantae</taxon>
        <taxon>Streptophyta</taxon>
        <taxon>Embryophyta</taxon>
        <taxon>Tracheophyta</taxon>
        <taxon>Spermatophyta</taxon>
        <taxon>Magnoliopsida</taxon>
        <taxon>eudicotyledons</taxon>
        <taxon>Gunneridae</taxon>
        <taxon>Pentapetalae</taxon>
        <taxon>asterids</taxon>
        <taxon>campanulids</taxon>
        <taxon>Asterales</taxon>
        <taxon>Asteraceae</taxon>
        <taxon>Carduoideae</taxon>
        <taxon>Cardueae</taxon>
        <taxon>Centaureinae</taxon>
        <taxon>Centaurea</taxon>
    </lineage>
</organism>